<proteinExistence type="predicted"/>
<gene>
    <name evidence="1" type="ORF">CQA53_06480</name>
</gene>
<dbReference type="AlphaFoldDB" id="A0A3D8IJ14"/>
<organism evidence="1 2">
    <name type="scientific">Helicobacter didelphidarum</name>
    <dbReference type="NCBI Taxonomy" id="2040648"/>
    <lineage>
        <taxon>Bacteria</taxon>
        <taxon>Pseudomonadati</taxon>
        <taxon>Campylobacterota</taxon>
        <taxon>Epsilonproteobacteria</taxon>
        <taxon>Campylobacterales</taxon>
        <taxon>Helicobacteraceae</taxon>
        <taxon>Helicobacter</taxon>
    </lineage>
</organism>
<accession>A0A3D8IJ14</accession>
<dbReference type="EMBL" id="NXLQ01000013">
    <property type="protein sequence ID" value="RDU65317.1"/>
    <property type="molecule type" value="Genomic_DNA"/>
</dbReference>
<evidence type="ECO:0000313" key="2">
    <source>
        <dbReference type="Proteomes" id="UP000256379"/>
    </source>
</evidence>
<dbReference type="Proteomes" id="UP000256379">
    <property type="component" value="Unassembled WGS sequence"/>
</dbReference>
<evidence type="ECO:0000313" key="1">
    <source>
        <dbReference type="EMBL" id="RDU65317.1"/>
    </source>
</evidence>
<reference evidence="1 2" key="1">
    <citation type="submission" date="2018-04" db="EMBL/GenBank/DDBJ databases">
        <title>Novel Campyloabacter and Helicobacter Species and Strains.</title>
        <authorList>
            <person name="Mannion A.J."/>
            <person name="Shen Z."/>
            <person name="Fox J.G."/>
        </authorList>
    </citation>
    <scope>NUCLEOTIDE SEQUENCE [LARGE SCALE GENOMIC DNA]</scope>
    <source>
        <strain evidence="1 2">MIT 17-337</strain>
    </source>
</reference>
<protein>
    <submittedName>
        <fullName evidence="1">ATPase</fullName>
    </submittedName>
</protein>
<keyword evidence="2" id="KW-1185">Reference proteome</keyword>
<dbReference type="RefSeq" id="WP_115543206.1">
    <property type="nucleotide sequence ID" value="NZ_NXLQ01000013.1"/>
</dbReference>
<dbReference type="OrthoDB" id="5372242at2"/>
<comment type="caution">
    <text evidence="1">The sequence shown here is derived from an EMBL/GenBank/DDBJ whole genome shotgun (WGS) entry which is preliminary data.</text>
</comment>
<sequence>MRREIPKIKKILPRNVNIFHNRTYIYGSPHSGKTLLALSYATNFSDVVYLNLDMLISETAKKNAREVLFTQKSPTQLFIIDNFYQDFLLHKEINIPCILIGNLKECPTGFTKVKVLGLSFEEYLSFDRKNLSIESLLSNFIKDGNNPEMSFLADFKKTERKWEIMKSALQDDFLLFYYMLSLQSLKVSIYGIYKYLKKYIKISKDRIYASIDSMHQNLIIHFCKHIHDFQKDIPNKKYKLYFYDFSLCEFSDSKYFIRSYENMVFLELLTMGFSLFYSDIADFIDREHEIIFLCVPFVSLEGICTRIEKIRASDEIYKNFRIIAISMNLNQEISTTITIIEFSNLSVILQHNMQKF</sequence>
<name>A0A3D8IJ14_9HELI</name>